<dbReference type="EMBL" id="LLYA01000214">
    <property type="protein sequence ID" value="KRR16937.1"/>
    <property type="molecule type" value="Genomic_DNA"/>
</dbReference>
<dbReference type="AlphaFoldDB" id="A0A0R3MAF6"/>
<sequence>MKRPPENRRLLHSRIPGCLFGGLLPRRIERAAIVDFGDLVIALVIAEAEHLAHDLVGVRTTPERA</sequence>
<keyword evidence="2" id="KW-1185">Reference proteome</keyword>
<reference evidence="1 2" key="1">
    <citation type="submission" date="2014-03" db="EMBL/GenBank/DDBJ databases">
        <title>Bradyrhizobium valentinum sp. nov., isolated from effective nodules of Lupinus mariae-josephae, a lupine endemic of basic-lime soils in Eastern Spain.</title>
        <authorList>
            <person name="Duran D."/>
            <person name="Rey L."/>
            <person name="Navarro A."/>
            <person name="Busquets A."/>
            <person name="Imperial J."/>
            <person name="Ruiz-Argueso T."/>
        </authorList>
    </citation>
    <scope>NUCLEOTIDE SEQUENCE [LARGE SCALE GENOMIC DNA]</scope>
    <source>
        <strain evidence="1 2">Ro19</strain>
    </source>
</reference>
<name>A0A0R3MAF6_9BRAD</name>
<evidence type="ECO:0000313" key="1">
    <source>
        <dbReference type="EMBL" id="KRR16937.1"/>
    </source>
</evidence>
<protein>
    <submittedName>
        <fullName evidence="1">Uncharacterized protein</fullName>
    </submittedName>
</protein>
<organism evidence="1 2">
    <name type="scientific">Bradyrhizobium retamae</name>
    <dbReference type="NCBI Taxonomy" id="1300035"/>
    <lineage>
        <taxon>Bacteria</taxon>
        <taxon>Pseudomonadati</taxon>
        <taxon>Pseudomonadota</taxon>
        <taxon>Alphaproteobacteria</taxon>
        <taxon>Hyphomicrobiales</taxon>
        <taxon>Nitrobacteraceae</taxon>
        <taxon>Bradyrhizobium</taxon>
    </lineage>
</organism>
<accession>A0A0R3MAF6</accession>
<gene>
    <name evidence="1" type="ORF">CQ13_12050</name>
</gene>
<proteinExistence type="predicted"/>
<dbReference type="Proteomes" id="UP000052023">
    <property type="component" value="Unassembled WGS sequence"/>
</dbReference>
<evidence type="ECO:0000313" key="2">
    <source>
        <dbReference type="Proteomes" id="UP000052023"/>
    </source>
</evidence>
<comment type="caution">
    <text evidence="1">The sequence shown here is derived from an EMBL/GenBank/DDBJ whole genome shotgun (WGS) entry which is preliminary data.</text>
</comment>